<gene>
    <name evidence="2" type="ORF">HKBW3S34_01695</name>
</gene>
<evidence type="ECO:0000313" key="2">
    <source>
        <dbReference type="EMBL" id="GFP30776.1"/>
    </source>
</evidence>
<evidence type="ECO:0000256" key="1">
    <source>
        <dbReference type="SAM" id="MobiDB-lite"/>
    </source>
</evidence>
<keyword evidence="3" id="KW-1185">Reference proteome</keyword>
<dbReference type="Proteomes" id="UP000588083">
    <property type="component" value="Unassembled WGS sequence"/>
</dbReference>
<dbReference type="EMBL" id="BLRZ01000103">
    <property type="protein sequence ID" value="GFP30776.1"/>
    <property type="molecule type" value="Genomic_DNA"/>
</dbReference>
<organism evidence="2 3">
    <name type="scientific">Candidatus Hakubella thermalkaliphila</name>
    <dbReference type="NCBI Taxonomy" id="2754717"/>
    <lineage>
        <taxon>Bacteria</taxon>
        <taxon>Bacillati</taxon>
        <taxon>Actinomycetota</taxon>
        <taxon>Actinomycetota incertae sedis</taxon>
        <taxon>Candidatus Hakubellales</taxon>
        <taxon>Candidatus Hakubellaceae</taxon>
        <taxon>Candidatus Hakubella</taxon>
    </lineage>
</organism>
<feature type="region of interest" description="Disordered" evidence="1">
    <location>
        <begin position="1"/>
        <end position="25"/>
    </location>
</feature>
<protein>
    <submittedName>
        <fullName evidence="2">Uncharacterized protein</fullName>
    </submittedName>
</protein>
<sequence length="25" mass="3082">MFSLRNSDKEDFFKKNLKQGQHNRI</sequence>
<feature type="non-terminal residue" evidence="2">
    <location>
        <position position="25"/>
    </location>
</feature>
<feature type="compositionally biased region" description="Basic and acidic residues" evidence="1">
    <location>
        <begin position="1"/>
        <end position="14"/>
    </location>
</feature>
<evidence type="ECO:0000313" key="3">
    <source>
        <dbReference type="Proteomes" id="UP000588083"/>
    </source>
</evidence>
<accession>A0A6V8PIJ2</accession>
<dbReference type="AlphaFoldDB" id="A0A6V8PIJ2"/>
<feature type="compositionally biased region" description="Basic residues" evidence="1">
    <location>
        <begin position="15"/>
        <end position="25"/>
    </location>
</feature>
<name>A0A6V8PIJ2_9ACTN</name>
<proteinExistence type="predicted"/>
<reference evidence="2 3" key="1">
    <citation type="journal article" date="2020" name="Front. Microbiol.">
        <title>Single-cell genomics of novel Actinobacteria with the Wood-Ljungdahl pathway discovered in a serpentinizing system.</title>
        <authorList>
            <person name="Merino N."/>
            <person name="Kawai M."/>
            <person name="Boyd E.S."/>
            <person name="Colman D.R."/>
            <person name="McGlynn S.E."/>
            <person name="Nealson K.H."/>
            <person name="Kurokawa K."/>
            <person name="Hongoh Y."/>
        </authorList>
    </citation>
    <scope>NUCLEOTIDE SEQUENCE [LARGE SCALE GENOMIC DNA]</scope>
    <source>
        <strain evidence="2 3">S34</strain>
    </source>
</reference>
<comment type="caution">
    <text evidence="2">The sequence shown here is derived from an EMBL/GenBank/DDBJ whole genome shotgun (WGS) entry which is preliminary data.</text>
</comment>